<proteinExistence type="predicted"/>
<dbReference type="Proteomes" id="UP000015545">
    <property type="component" value="Segment"/>
</dbReference>
<gene>
    <name evidence="1" type="ORF">PaBG_00254</name>
</gene>
<dbReference type="RefSeq" id="YP_008433584.1">
    <property type="nucleotide sequence ID" value="NC_022096.1"/>
</dbReference>
<reference evidence="1 2" key="1">
    <citation type="journal article" date="2014" name="Genome Announc.">
        <title>Complete Genome Sequence of the Novel Giant Pseudomonas Phage PaBG.</title>
        <authorList>
            <person name="Sykilinda N.N."/>
            <person name="Bondar A.A."/>
            <person name="Gorshkova A.S."/>
            <person name="Kurochkina L.P."/>
            <person name="Kulikov E.E."/>
            <person name="Shneider M.M."/>
            <person name="Kadykov V.A."/>
            <person name="Solovjeva N.V."/>
            <person name="Kabilov M.R."/>
            <person name="Mesyanzhinov V.V."/>
            <person name="Vlassov V.V."/>
            <person name="Drukker V.V."/>
            <person name="Miroshnikov K.A."/>
        </authorList>
    </citation>
    <scope>NUCLEOTIDE SEQUENCE [LARGE SCALE GENOMIC DNA]</scope>
</reference>
<accession>S5VVE9</accession>
<keyword evidence="2" id="KW-1185">Reference proteome</keyword>
<dbReference type="EMBL" id="KF147891">
    <property type="protein sequence ID" value="AGS82137.1"/>
    <property type="molecule type" value="Genomic_DNA"/>
</dbReference>
<evidence type="ECO:0000313" key="1">
    <source>
        <dbReference type="EMBL" id="AGS82137.1"/>
    </source>
</evidence>
<dbReference type="KEGG" id="vg:16574939"/>
<evidence type="ECO:0000313" key="2">
    <source>
        <dbReference type="Proteomes" id="UP000015545"/>
    </source>
</evidence>
<protein>
    <submittedName>
        <fullName evidence="1">Uncharacterized protein</fullName>
    </submittedName>
</protein>
<organism evidence="1 2">
    <name type="scientific">Pseudomonas phage PaBG</name>
    <dbReference type="NCBI Taxonomy" id="1335230"/>
    <lineage>
        <taxon>Viruses</taxon>
        <taxon>Duplodnaviria</taxon>
        <taxon>Heunggongvirae</taxon>
        <taxon>Uroviricota</taxon>
        <taxon>Caudoviricetes</taxon>
        <taxon>Baikalvirus</taxon>
        <taxon>Baikalvirus PaBG</taxon>
    </lineage>
</organism>
<sequence>MLSSEVFRFAKPGIAVLTGVVKAASVGVTNTPFVDSIAMVPKNRALFDVIAADGRVLNRAEGFEPDYWFDNGNLVVRQAGSYTLREYDKIGPFEDAVVKPGRNFVLSDGGAFRVGVPFWPQVLSQPENGVARVSNDGKSLAYVSQGFRGQASFAYRMVNAYGQVSEPACAYITAI</sequence>
<name>S5VVE9_9CAUD</name>